<keyword evidence="2 10" id="KW-0812">Transmembrane</keyword>
<feature type="domain" description="Cadherin" evidence="12">
    <location>
        <begin position="555"/>
        <end position="670"/>
    </location>
</feature>
<keyword evidence="11" id="KW-0732">Signal</keyword>
<keyword evidence="5 10" id="KW-1133">Transmembrane helix</keyword>
<protein>
    <recommendedName>
        <fullName evidence="12">Cadherin domain-containing protein</fullName>
    </recommendedName>
</protein>
<evidence type="ECO:0000256" key="9">
    <source>
        <dbReference type="SAM" id="Coils"/>
    </source>
</evidence>
<reference evidence="13" key="1">
    <citation type="submission" date="2021-02" db="EMBL/GenBank/DDBJ databases">
        <authorList>
            <person name="Nowell W R."/>
        </authorList>
    </citation>
    <scope>NUCLEOTIDE SEQUENCE</scope>
</reference>
<evidence type="ECO:0000256" key="7">
    <source>
        <dbReference type="ARBA" id="ARBA00023180"/>
    </source>
</evidence>
<evidence type="ECO:0000256" key="2">
    <source>
        <dbReference type="ARBA" id="ARBA00022692"/>
    </source>
</evidence>
<evidence type="ECO:0000256" key="3">
    <source>
        <dbReference type="ARBA" id="ARBA00022737"/>
    </source>
</evidence>
<feature type="signal peptide" evidence="11">
    <location>
        <begin position="1"/>
        <end position="18"/>
    </location>
</feature>
<sequence length="959" mass="112746">MNIIFFLFLIIYPNLIKTLQEYSIEISVKEEQENGTIIIDLFSYIPTLTNSNGYLIKFVRPCQNLYIDNQNHNFIRSFKIDREEICPYEINCSLNCNLFLQKSKEEMKLIKLKINIEDINDNKAKFKRKFYSYELDENLSLNYHLQLEQAEDKDLFSKNFYSLNISSSSSSFPFELNYNEENHLLELILIHKLDKNIKKYSFELIVNDHENEIDDKCSIELTILFNQQLNSFPPEFEFKSYKFIIYNFNQTFIGQVKIKNSKENNPVYYRLISSSSSLEENFNLFQINEKTGQISFKENIFETKNLNEISSYKIFIEAFYLNYLSSLTTVEIYFNFTNSFLQQQNQNYFIEILIPKLFQKKTNLDLNSNEIFLKENLKNFNEISSYKIFIEAFDLNYLSSLTTVEIYFNFTNSFLQQQNQNYFIEILIPKLFQKKTNLDLNSNEIFLKENLTNLPLTILQLFISTSSSSSSFSSLFNISMNSTTLSSIELNSYFYLKQINDDNEQKSFELILKKSFDYEIMKLIHLDFILNQNNFTRKSLTIFIENINDCQPTFNQTKFRFQIKENFHFPFLLYTFQAQDQDELNNIQYYLKTKDENTFAINSTNGQFSILKSFDREIKSNYSLFICAIDQIYETCSSIFIDILDENDNICQFNSSSITLTINENLPPNTFLIQIQAFDLDLNEYGKLFYSFSSNTTYLKINSTNGIIQTTNHLFDYELIQKYSILIKSCDNINSLPSLCCYLQLNINLIDLNDNLPYLTYPSSSSSTDDLFIINYTNKIMPRLKAFDNDIELKNRFIFYFIIGGSLNSSITIDYYSGQLNLLTSKSNQLPIYGTLIISISSQTNISLTILIHDYHTDPQTYIMSLKQQQEQSSSSLSSILSPLFYFISSIFLSIFILLFIFLTFFYFYLKQKSKHQNNSLINTPSTTTLSARSLSTNKKIYETYYSFGDTVHQDIIHL</sequence>
<dbReference type="SMART" id="SM00112">
    <property type="entry name" value="CA"/>
    <property type="match status" value="3"/>
</dbReference>
<comment type="caution">
    <text evidence="13">The sequence shown here is derived from an EMBL/GenBank/DDBJ whole genome shotgun (WGS) entry which is preliminary data.</text>
</comment>
<evidence type="ECO:0000256" key="11">
    <source>
        <dbReference type="SAM" id="SignalP"/>
    </source>
</evidence>
<evidence type="ECO:0000256" key="1">
    <source>
        <dbReference type="ARBA" id="ARBA00004167"/>
    </source>
</evidence>
<feature type="domain" description="Cadherin" evidence="12">
    <location>
        <begin position="654"/>
        <end position="759"/>
    </location>
</feature>
<keyword evidence="3" id="KW-0677">Repeat</keyword>
<dbReference type="PANTHER" id="PTHR24028">
    <property type="entry name" value="CADHERIN-87A"/>
    <property type="match status" value="1"/>
</dbReference>
<evidence type="ECO:0000256" key="4">
    <source>
        <dbReference type="ARBA" id="ARBA00022837"/>
    </source>
</evidence>
<dbReference type="SUPFAM" id="SSF49313">
    <property type="entry name" value="Cadherin-like"/>
    <property type="match status" value="4"/>
</dbReference>
<keyword evidence="7" id="KW-0325">Glycoprotein</keyword>
<keyword evidence="9" id="KW-0175">Coiled coil</keyword>
<evidence type="ECO:0000256" key="5">
    <source>
        <dbReference type="ARBA" id="ARBA00022989"/>
    </source>
</evidence>
<name>A0A813ZYU1_9BILA</name>
<evidence type="ECO:0000256" key="6">
    <source>
        <dbReference type="ARBA" id="ARBA00023136"/>
    </source>
</evidence>
<dbReference type="PANTHER" id="PTHR24028:SF146">
    <property type="entry name" value="CADHERIN 96CB, ISOFORM D-RELATED"/>
    <property type="match status" value="1"/>
</dbReference>
<dbReference type="GO" id="GO:0005886">
    <property type="term" value="C:plasma membrane"/>
    <property type="evidence" value="ECO:0007669"/>
    <property type="project" value="InterPro"/>
</dbReference>
<dbReference type="Pfam" id="PF00028">
    <property type="entry name" value="Cadherin"/>
    <property type="match status" value="2"/>
</dbReference>
<dbReference type="CDD" id="cd11304">
    <property type="entry name" value="Cadherin_repeat"/>
    <property type="match status" value="3"/>
</dbReference>
<feature type="transmembrane region" description="Helical" evidence="10">
    <location>
        <begin position="884"/>
        <end position="910"/>
    </location>
</feature>
<dbReference type="InterPro" id="IPR050174">
    <property type="entry name" value="Protocadherin/Cadherin-CA"/>
</dbReference>
<evidence type="ECO:0000259" key="12">
    <source>
        <dbReference type="PROSITE" id="PS50268"/>
    </source>
</evidence>
<dbReference type="GO" id="GO:0005509">
    <property type="term" value="F:calcium ion binding"/>
    <property type="evidence" value="ECO:0007669"/>
    <property type="project" value="UniProtKB-UniRule"/>
</dbReference>
<comment type="subcellular location">
    <subcellularLocation>
        <location evidence="1">Membrane</location>
        <topology evidence="1">Single-pass membrane protein</topology>
    </subcellularLocation>
</comment>
<dbReference type="PROSITE" id="PS00232">
    <property type="entry name" value="CADHERIN_1"/>
    <property type="match status" value="1"/>
</dbReference>
<dbReference type="EMBL" id="CAJNOE010000097">
    <property type="protein sequence ID" value="CAF0905207.1"/>
    <property type="molecule type" value="Genomic_DNA"/>
</dbReference>
<proteinExistence type="predicted"/>
<dbReference type="GO" id="GO:0007156">
    <property type="term" value="P:homophilic cell adhesion via plasma membrane adhesion molecules"/>
    <property type="evidence" value="ECO:0007669"/>
    <property type="project" value="InterPro"/>
</dbReference>
<feature type="coiled-coil region" evidence="9">
    <location>
        <begin position="102"/>
        <end position="129"/>
    </location>
</feature>
<dbReference type="Proteomes" id="UP000663860">
    <property type="component" value="Unassembled WGS sequence"/>
</dbReference>
<keyword evidence="6 10" id="KW-0472">Membrane</keyword>
<dbReference type="AlphaFoldDB" id="A0A813ZYU1"/>
<feature type="chain" id="PRO_5032439309" description="Cadherin domain-containing protein" evidence="11">
    <location>
        <begin position="19"/>
        <end position="959"/>
    </location>
</feature>
<gene>
    <name evidence="13" type="ORF">IZO911_LOCUS12471</name>
</gene>
<evidence type="ECO:0000313" key="14">
    <source>
        <dbReference type="Proteomes" id="UP000663860"/>
    </source>
</evidence>
<keyword evidence="4 8" id="KW-0106">Calcium</keyword>
<accession>A0A813ZYU1</accession>
<evidence type="ECO:0000256" key="8">
    <source>
        <dbReference type="PROSITE-ProRule" id="PRU00043"/>
    </source>
</evidence>
<organism evidence="13 14">
    <name type="scientific">Adineta steineri</name>
    <dbReference type="NCBI Taxonomy" id="433720"/>
    <lineage>
        <taxon>Eukaryota</taxon>
        <taxon>Metazoa</taxon>
        <taxon>Spiralia</taxon>
        <taxon>Gnathifera</taxon>
        <taxon>Rotifera</taxon>
        <taxon>Eurotatoria</taxon>
        <taxon>Bdelloidea</taxon>
        <taxon>Adinetida</taxon>
        <taxon>Adinetidae</taxon>
        <taxon>Adineta</taxon>
    </lineage>
</organism>
<dbReference type="PRINTS" id="PR00205">
    <property type="entry name" value="CADHERIN"/>
</dbReference>
<dbReference type="Gene3D" id="2.60.40.60">
    <property type="entry name" value="Cadherins"/>
    <property type="match status" value="6"/>
</dbReference>
<dbReference type="InterPro" id="IPR020894">
    <property type="entry name" value="Cadherin_CS"/>
</dbReference>
<evidence type="ECO:0000256" key="10">
    <source>
        <dbReference type="SAM" id="Phobius"/>
    </source>
</evidence>
<evidence type="ECO:0000313" key="13">
    <source>
        <dbReference type="EMBL" id="CAF0905207.1"/>
    </source>
</evidence>
<dbReference type="InterPro" id="IPR015919">
    <property type="entry name" value="Cadherin-like_sf"/>
</dbReference>
<dbReference type="InterPro" id="IPR002126">
    <property type="entry name" value="Cadherin-like_dom"/>
</dbReference>
<dbReference type="PROSITE" id="PS50268">
    <property type="entry name" value="CADHERIN_2"/>
    <property type="match status" value="2"/>
</dbReference>